<dbReference type="Proteomes" id="UP000587527">
    <property type="component" value="Unassembled WGS sequence"/>
</dbReference>
<keyword evidence="6" id="KW-1185">Reference proteome</keyword>
<feature type="transmembrane region" description="Helical" evidence="2">
    <location>
        <begin position="336"/>
        <end position="355"/>
    </location>
</feature>
<keyword evidence="2" id="KW-1133">Transmembrane helix</keyword>
<feature type="transmembrane region" description="Helical" evidence="2">
    <location>
        <begin position="266"/>
        <end position="288"/>
    </location>
</feature>
<dbReference type="EMBL" id="JACHMN010000001">
    <property type="protein sequence ID" value="MBB5867121.1"/>
    <property type="molecule type" value="Genomic_DNA"/>
</dbReference>
<comment type="caution">
    <text evidence="5">The sequence shown here is derived from an EMBL/GenBank/DDBJ whole genome shotgun (WGS) entry which is preliminary data.</text>
</comment>
<feature type="transmembrane region" description="Helical" evidence="2">
    <location>
        <begin position="70"/>
        <end position="91"/>
    </location>
</feature>
<gene>
    <name evidence="5" type="ORF">F4553_000500</name>
</gene>
<dbReference type="InterPro" id="IPR002656">
    <property type="entry name" value="Acyl_transf_3_dom"/>
</dbReference>
<sequence length="730" mass="78195">MATDLHLEPTIRPPEAAEPELEPVAEVEPEPQPEPPPAPQPSVRLDIQGLRAIAVLAVVVYHLWPGLLPGGFIGVDAFFVISGFLITSHLLREPPRTARDLVAFWGRRARRLLPASLLVLGATLAATVAFAPVTHWARAAGQVITSALYVQNWRLSADAVDYLNATDPPTAVQHFWSLSVEEQFYLAWPILILAVALAARVMKRHVTRLIATVVTVVVAASFAASVWVTATSPVSAYFSTPVRIWELGAGGLLAAVLLSDEWRPRLPAVWSLAAGAGLAAIGWSAWGYSAATPFPGWAAALPVAGCVAVLAAGALHPGGPVERLLGRQPLAFLGDISYSVYLWHWPLLILLPHATGRPLGALDRVGILAATIVLAVATKRLVEDPFRRPGTGWLRRGPFRIAAIGMVVVVAAGFAVIRDVDSRRSEALAVVEEAVSVPNPCFGAAALALGAQQCPADPAVRPVPYAAQAQNDLNVAYADDCFDYPPFPKTTTCTYGRPDAKVSIALVGNSHAGHWLPALLALTDRLDFKITTYLASGCNVSTTRMRWEPNSDATACLAWAQRVVAATEHGYDLVVTSAYPSRIPAGFKDRVEGFDAVRDGHRDMIDRWIATGTDVLVIRDTPHPANDFGPIPDCVAAHETDVSRCSGPRTDWVWPDPLSTAATDARNPHVVVVDLTDFFCDPQTCYGVIGGVIAFSDVHHMTQTYGRTLAPYLAPALAAAIDRAVGRQPS</sequence>
<reference evidence="5 6" key="1">
    <citation type="submission" date="2020-08" db="EMBL/GenBank/DDBJ databases">
        <title>Sequencing the genomes of 1000 actinobacteria strains.</title>
        <authorList>
            <person name="Klenk H.-P."/>
        </authorList>
    </citation>
    <scope>NUCLEOTIDE SEQUENCE [LARGE SCALE GENOMIC DNA]</scope>
    <source>
        <strain evidence="5 6">DSM 45362</strain>
    </source>
</reference>
<dbReference type="Pfam" id="PF01757">
    <property type="entry name" value="Acyl_transf_3"/>
    <property type="match status" value="1"/>
</dbReference>
<evidence type="ECO:0000313" key="5">
    <source>
        <dbReference type="EMBL" id="MBB5867121.1"/>
    </source>
</evidence>
<dbReference type="InterPro" id="IPR050879">
    <property type="entry name" value="Acyltransferase_3"/>
</dbReference>
<feature type="transmembrane region" description="Helical" evidence="2">
    <location>
        <begin position="294"/>
        <end position="315"/>
    </location>
</feature>
<protein>
    <submittedName>
        <fullName evidence="5">Peptidoglycan/LPS O-acetylase OafA/YrhL</fullName>
    </submittedName>
</protein>
<evidence type="ECO:0000256" key="2">
    <source>
        <dbReference type="SAM" id="Phobius"/>
    </source>
</evidence>
<dbReference type="AlphaFoldDB" id="A0A841BJP6"/>
<feature type="domain" description="SGNH" evidence="4">
    <location>
        <begin position="488"/>
        <end position="715"/>
    </location>
</feature>
<feature type="domain" description="Acyltransferase 3" evidence="3">
    <location>
        <begin position="46"/>
        <end position="378"/>
    </location>
</feature>
<evidence type="ECO:0000259" key="4">
    <source>
        <dbReference type="Pfam" id="PF19040"/>
    </source>
</evidence>
<evidence type="ECO:0000313" key="6">
    <source>
        <dbReference type="Proteomes" id="UP000587527"/>
    </source>
</evidence>
<dbReference type="PANTHER" id="PTHR23028">
    <property type="entry name" value="ACETYLTRANSFERASE"/>
    <property type="match status" value="1"/>
</dbReference>
<feature type="compositionally biased region" description="Acidic residues" evidence="1">
    <location>
        <begin position="17"/>
        <end position="31"/>
    </location>
</feature>
<name>A0A841BJP6_9ACTN</name>
<feature type="transmembrane region" description="Helical" evidence="2">
    <location>
        <begin position="361"/>
        <end position="378"/>
    </location>
</feature>
<feature type="region of interest" description="Disordered" evidence="1">
    <location>
        <begin position="1"/>
        <end position="42"/>
    </location>
</feature>
<accession>A0A841BJP6</accession>
<feature type="transmembrane region" description="Helical" evidence="2">
    <location>
        <begin position="184"/>
        <end position="202"/>
    </location>
</feature>
<dbReference type="RefSeq" id="WP_184831490.1">
    <property type="nucleotide sequence ID" value="NZ_JACHMN010000001.1"/>
</dbReference>
<keyword evidence="2" id="KW-0812">Transmembrane</keyword>
<proteinExistence type="predicted"/>
<organism evidence="5 6">
    <name type="scientific">Allocatelliglobosispora scoriae</name>
    <dbReference type="NCBI Taxonomy" id="643052"/>
    <lineage>
        <taxon>Bacteria</taxon>
        <taxon>Bacillati</taxon>
        <taxon>Actinomycetota</taxon>
        <taxon>Actinomycetes</taxon>
        <taxon>Micromonosporales</taxon>
        <taxon>Micromonosporaceae</taxon>
        <taxon>Allocatelliglobosispora</taxon>
    </lineage>
</organism>
<dbReference type="GO" id="GO:0016747">
    <property type="term" value="F:acyltransferase activity, transferring groups other than amino-acyl groups"/>
    <property type="evidence" value="ECO:0007669"/>
    <property type="project" value="InterPro"/>
</dbReference>
<feature type="transmembrane region" description="Helical" evidence="2">
    <location>
        <begin position="112"/>
        <end position="133"/>
    </location>
</feature>
<dbReference type="GO" id="GO:0016020">
    <property type="term" value="C:membrane"/>
    <property type="evidence" value="ECO:0007669"/>
    <property type="project" value="TreeGrafter"/>
</dbReference>
<keyword evidence="2" id="KW-0472">Membrane</keyword>
<feature type="transmembrane region" description="Helical" evidence="2">
    <location>
        <begin position="399"/>
        <end position="417"/>
    </location>
</feature>
<feature type="transmembrane region" description="Helical" evidence="2">
    <location>
        <begin position="242"/>
        <end position="259"/>
    </location>
</feature>
<dbReference type="PANTHER" id="PTHR23028:SF53">
    <property type="entry name" value="ACYL_TRANSF_3 DOMAIN-CONTAINING PROTEIN"/>
    <property type="match status" value="1"/>
</dbReference>
<evidence type="ECO:0000259" key="3">
    <source>
        <dbReference type="Pfam" id="PF01757"/>
    </source>
</evidence>
<dbReference type="Pfam" id="PF19040">
    <property type="entry name" value="SGNH"/>
    <property type="match status" value="1"/>
</dbReference>
<dbReference type="InterPro" id="IPR043968">
    <property type="entry name" value="SGNH"/>
</dbReference>
<feature type="transmembrane region" description="Helical" evidence="2">
    <location>
        <begin position="209"/>
        <end position="230"/>
    </location>
</feature>
<evidence type="ECO:0000256" key="1">
    <source>
        <dbReference type="SAM" id="MobiDB-lite"/>
    </source>
</evidence>
<dbReference type="GO" id="GO:0009103">
    <property type="term" value="P:lipopolysaccharide biosynthetic process"/>
    <property type="evidence" value="ECO:0007669"/>
    <property type="project" value="TreeGrafter"/>
</dbReference>